<dbReference type="AlphaFoldDB" id="A0A0J9EDB7"/>
<protein>
    <submittedName>
        <fullName evidence="3">Putative glutathione S-transferase-related transmembrane protein</fullName>
        <ecNumber evidence="3">2.5.1.18</ecNumber>
    </submittedName>
</protein>
<dbReference type="PATRIC" id="fig|1675527.3.peg.4936"/>
<keyword evidence="3" id="KW-0472">Membrane</keyword>
<proteinExistence type="inferred from homology"/>
<sequence>MPNLTLERSFAAPIEKVFDFVSKTEHLLKWWGPETVQVTEHALAMDKPGPWMSVMTNDAGGRFKVSGQVTHVDPPNSIGFTWAWHDEADQRGVESHVTIRLVPAQNGGTHFTLSHVDLPDEEAAQNHNQGWTSSLRKLQAMSDA</sequence>
<comment type="similarity">
    <text evidence="1">Belongs to the AHA1 family.</text>
</comment>
<dbReference type="Gene3D" id="3.30.530.20">
    <property type="match status" value="1"/>
</dbReference>
<dbReference type="InterPro" id="IPR013538">
    <property type="entry name" value="ASHA1/2-like_C"/>
</dbReference>
<keyword evidence="3" id="KW-0808">Transferase</keyword>
<dbReference type="EC" id="2.5.1.18" evidence="3"/>
<dbReference type="EMBL" id="LFTY01000002">
    <property type="protein sequence ID" value="KMW59719.1"/>
    <property type="molecule type" value="Genomic_DNA"/>
</dbReference>
<keyword evidence="4" id="KW-1185">Reference proteome</keyword>
<evidence type="ECO:0000256" key="1">
    <source>
        <dbReference type="ARBA" id="ARBA00006817"/>
    </source>
</evidence>
<dbReference type="CDD" id="cd07814">
    <property type="entry name" value="SRPBCC_CalC_Aha1-like"/>
    <property type="match status" value="1"/>
</dbReference>
<evidence type="ECO:0000313" key="4">
    <source>
        <dbReference type="Proteomes" id="UP000037178"/>
    </source>
</evidence>
<dbReference type="STRING" id="1675527.AIOL_004702"/>
<dbReference type="RefSeq" id="WP_049645151.1">
    <property type="nucleotide sequence ID" value="NZ_LFTY01000002.1"/>
</dbReference>
<dbReference type="InterPro" id="IPR023393">
    <property type="entry name" value="START-like_dom_sf"/>
</dbReference>
<dbReference type="GO" id="GO:0004364">
    <property type="term" value="F:glutathione transferase activity"/>
    <property type="evidence" value="ECO:0007669"/>
    <property type="project" value="UniProtKB-EC"/>
</dbReference>
<keyword evidence="3" id="KW-0812">Transmembrane</keyword>
<comment type="caution">
    <text evidence="3">The sequence shown here is derived from an EMBL/GenBank/DDBJ whole genome shotgun (WGS) entry which is preliminary data.</text>
</comment>
<feature type="domain" description="Activator of Hsp90 ATPase homologue 1/2-like C-terminal" evidence="2">
    <location>
        <begin position="11"/>
        <end position="141"/>
    </location>
</feature>
<dbReference type="Proteomes" id="UP000037178">
    <property type="component" value="Unassembled WGS sequence"/>
</dbReference>
<organism evidence="3 4">
    <name type="scientific">Candidatus Rhodobacter oscarellae</name>
    <dbReference type="NCBI Taxonomy" id="1675527"/>
    <lineage>
        <taxon>Bacteria</taxon>
        <taxon>Pseudomonadati</taxon>
        <taxon>Pseudomonadota</taxon>
        <taxon>Alphaproteobacteria</taxon>
        <taxon>Rhodobacterales</taxon>
        <taxon>Rhodobacter group</taxon>
        <taxon>Rhodobacter</taxon>
    </lineage>
</organism>
<reference evidence="3 4" key="1">
    <citation type="submission" date="2015-06" db="EMBL/GenBank/DDBJ databases">
        <title>Draft genome sequence of an Alphaproteobacteria species associated to the Mediterranean sponge Oscarella lobularis.</title>
        <authorList>
            <person name="Jourda C."/>
            <person name="Santini S."/>
            <person name="Claverie J.-M."/>
        </authorList>
    </citation>
    <scope>NUCLEOTIDE SEQUENCE [LARGE SCALE GENOMIC DNA]</scope>
    <source>
        <strain evidence="3">IGS</strain>
    </source>
</reference>
<dbReference type="Pfam" id="PF08327">
    <property type="entry name" value="AHSA1"/>
    <property type="match status" value="1"/>
</dbReference>
<accession>A0A0J9EDB7</accession>
<evidence type="ECO:0000259" key="2">
    <source>
        <dbReference type="Pfam" id="PF08327"/>
    </source>
</evidence>
<name>A0A0J9EDB7_9RHOB</name>
<dbReference type="SUPFAM" id="SSF55961">
    <property type="entry name" value="Bet v1-like"/>
    <property type="match status" value="1"/>
</dbReference>
<gene>
    <name evidence="3" type="ORF">AIOL_004702</name>
</gene>
<evidence type="ECO:0000313" key="3">
    <source>
        <dbReference type="EMBL" id="KMW59719.1"/>
    </source>
</evidence>
<dbReference type="OrthoDB" id="9805228at2"/>